<feature type="domain" description="Cadherin" evidence="12">
    <location>
        <begin position="3"/>
        <end position="34"/>
    </location>
</feature>
<keyword evidence="6 11" id="KW-0106">Calcium</keyword>
<evidence type="ECO:0000256" key="10">
    <source>
        <dbReference type="ARBA" id="ARBA00023180"/>
    </source>
</evidence>
<evidence type="ECO:0000256" key="7">
    <source>
        <dbReference type="ARBA" id="ARBA00022989"/>
    </source>
</evidence>
<dbReference type="SMART" id="SM00112">
    <property type="entry name" value="CA"/>
    <property type="match status" value="2"/>
</dbReference>
<evidence type="ECO:0000259" key="12">
    <source>
        <dbReference type="PROSITE" id="PS50268"/>
    </source>
</evidence>
<comment type="subcellular location">
    <subcellularLocation>
        <location evidence="1">Membrane</location>
        <topology evidence="1">Single-pass membrane protein</topology>
    </subcellularLocation>
</comment>
<proteinExistence type="predicted"/>
<evidence type="ECO:0000256" key="4">
    <source>
        <dbReference type="ARBA" id="ARBA00022729"/>
    </source>
</evidence>
<evidence type="ECO:0000256" key="11">
    <source>
        <dbReference type="PROSITE-ProRule" id="PRU00043"/>
    </source>
</evidence>
<evidence type="ECO:0000256" key="9">
    <source>
        <dbReference type="ARBA" id="ARBA00023157"/>
    </source>
</evidence>
<keyword evidence="9" id="KW-1015">Disulfide bond</keyword>
<keyword evidence="3" id="KW-0812">Transmembrane</keyword>
<reference evidence="13" key="2">
    <citation type="submission" date="2013-05" db="EMBL/GenBank/DDBJ databases">
        <title>The genome and transcriptome of Haemonchus contortus: a key model parasite for drug and vaccine discovery.</title>
        <authorList>
            <person name="Laing R."/>
            <person name="Kikuchi T."/>
            <person name="Martinelli A."/>
            <person name="Tsai I.J."/>
            <person name="Beech R.N."/>
            <person name="Redman E."/>
            <person name="Holroyd N."/>
            <person name="Bartley D.J."/>
            <person name="Beasley H."/>
            <person name="Britton C."/>
            <person name="Curran D."/>
            <person name="Devaney E."/>
            <person name="Gilabert A."/>
            <person name="Jackson F."/>
            <person name="Hunt M."/>
            <person name="Johnston S."/>
            <person name="Kryukov I."/>
            <person name="Li K."/>
            <person name="Morrison A.A."/>
            <person name="Reid A.J."/>
            <person name="Sargison N."/>
            <person name="Saunders G."/>
            <person name="Wasmuth J.D."/>
            <person name="Wolstenholme A."/>
            <person name="Berriman M."/>
            <person name="Gilleard J.S."/>
            <person name="Cotton J.A."/>
        </authorList>
    </citation>
    <scope>NUCLEOTIDE SEQUENCE [LARGE SCALE GENOMIC DNA]</scope>
    <source>
        <strain evidence="13">ISE/inbred ISE</strain>
    </source>
</reference>
<dbReference type="PROSITE" id="PS00232">
    <property type="entry name" value="CADHERIN_1"/>
    <property type="match status" value="1"/>
</dbReference>
<dbReference type="GO" id="GO:0007156">
    <property type="term" value="P:homophilic cell adhesion via plasma membrane adhesion molecules"/>
    <property type="evidence" value="ECO:0007669"/>
    <property type="project" value="InterPro"/>
</dbReference>
<keyword evidence="10" id="KW-0325">Glycoprotein</keyword>
<dbReference type="CDD" id="cd11304">
    <property type="entry name" value="Cadherin_repeat"/>
    <property type="match status" value="2"/>
</dbReference>
<evidence type="ECO:0000256" key="5">
    <source>
        <dbReference type="ARBA" id="ARBA00022737"/>
    </source>
</evidence>
<dbReference type="PANTHER" id="PTHR24028">
    <property type="entry name" value="CADHERIN-87A"/>
    <property type="match status" value="1"/>
</dbReference>
<sequence length="291" mass="32511">MTWRTPVIANEDDKESSVTVDVQIADVNDNAPVFSRPLYTTQVREDFDIGKPILTVRTEDKDSGDNARVKYSVDNDNFTINDLGEISAKNRLDADQFKERFFIYRFNVTATDFGNSPLSSNATVHIRTENTNDEAPVFFPTRHYTAYVAEDAQGGTPVVQIQARDPDRDQVEYAFVDRAGIETYETKLFHIDKDTGLIKLRPGVQATDLLRNGSPYNLTVIARDDGSCCSTKSPRHTALATVLIGIEDVNNNKPEFRDCASYGELAKIQEGVYKKNPPTIIKASFIAVEIS</sequence>
<evidence type="ECO:0000256" key="6">
    <source>
        <dbReference type="ARBA" id="ARBA00022837"/>
    </source>
</evidence>
<evidence type="ECO:0000256" key="8">
    <source>
        <dbReference type="ARBA" id="ARBA00023136"/>
    </source>
</evidence>
<feature type="domain" description="Cadherin" evidence="12">
    <location>
        <begin position="140"/>
        <end position="256"/>
    </location>
</feature>
<keyword evidence="7" id="KW-1133">Transmembrane helix</keyword>
<dbReference type="GO" id="GO:0005886">
    <property type="term" value="C:plasma membrane"/>
    <property type="evidence" value="ECO:0007669"/>
    <property type="project" value="InterPro"/>
</dbReference>
<comment type="caution">
    <text evidence="13">The sequence shown here is derived from an EMBL/GenBank/DDBJ whole genome shotgun (WGS) entry which is preliminary data.</text>
</comment>
<dbReference type="AlphaFoldDB" id="W6NKC5"/>
<feature type="domain" description="Cadherin" evidence="12">
    <location>
        <begin position="35"/>
        <end position="138"/>
    </location>
</feature>
<protein>
    <submittedName>
        <fullName evidence="13">Cadherin domain containing protein</fullName>
    </submittedName>
</protein>
<dbReference type="GO" id="GO:0005509">
    <property type="term" value="F:calcium ion binding"/>
    <property type="evidence" value="ECO:0007669"/>
    <property type="project" value="UniProtKB-UniRule"/>
</dbReference>
<dbReference type="PROSITE" id="PS50268">
    <property type="entry name" value="CADHERIN_2"/>
    <property type="match status" value="3"/>
</dbReference>
<keyword evidence="8" id="KW-0472">Membrane</keyword>
<reference evidence="13" key="1">
    <citation type="submission" date="2013-03" db="EMBL/GenBank/DDBJ databases">
        <authorList>
            <person name="Aslett M."/>
        </authorList>
    </citation>
    <scope>NUCLEOTIDE SEQUENCE [LARGE SCALE GENOMIC DNA]</scope>
    <source>
        <strain evidence="13">ISE/inbred ISE</strain>
    </source>
</reference>
<gene>
    <name evidence="13" type="ORF">HCOI_01710000</name>
</gene>
<dbReference type="InterPro" id="IPR015919">
    <property type="entry name" value="Cadherin-like_sf"/>
</dbReference>
<dbReference type="FunFam" id="2.60.40.60:FF:000013">
    <property type="entry name" value="Cadherin EGF LAG seven-pass G-type receptor"/>
    <property type="match status" value="1"/>
</dbReference>
<dbReference type="InterPro" id="IPR002126">
    <property type="entry name" value="Cadherin-like_dom"/>
</dbReference>
<dbReference type="InterPro" id="IPR020894">
    <property type="entry name" value="Cadherin_CS"/>
</dbReference>
<dbReference type="Gene3D" id="2.60.40.60">
    <property type="entry name" value="Cadherins"/>
    <property type="match status" value="2"/>
</dbReference>
<dbReference type="SUPFAM" id="SSF49313">
    <property type="entry name" value="Cadherin-like"/>
    <property type="match status" value="2"/>
</dbReference>
<evidence type="ECO:0000256" key="2">
    <source>
        <dbReference type="ARBA" id="ARBA00022536"/>
    </source>
</evidence>
<accession>W6NKC5</accession>
<organism evidence="13">
    <name type="scientific">Haemonchus contortus</name>
    <name type="common">Barber pole worm</name>
    <dbReference type="NCBI Taxonomy" id="6289"/>
    <lineage>
        <taxon>Eukaryota</taxon>
        <taxon>Metazoa</taxon>
        <taxon>Ecdysozoa</taxon>
        <taxon>Nematoda</taxon>
        <taxon>Chromadorea</taxon>
        <taxon>Rhabditida</taxon>
        <taxon>Rhabditina</taxon>
        <taxon>Rhabditomorpha</taxon>
        <taxon>Strongyloidea</taxon>
        <taxon>Trichostrongylidae</taxon>
        <taxon>Haemonchus</taxon>
    </lineage>
</organism>
<keyword evidence="5" id="KW-0677">Repeat</keyword>
<dbReference type="GO" id="GO:0030855">
    <property type="term" value="P:epithelial cell differentiation"/>
    <property type="evidence" value="ECO:0007669"/>
    <property type="project" value="UniProtKB-ARBA"/>
</dbReference>
<evidence type="ECO:0000256" key="1">
    <source>
        <dbReference type="ARBA" id="ARBA00004167"/>
    </source>
</evidence>
<dbReference type="PRINTS" id="PR00205">
    <property type="entry name" value="CADHERIN"/>
</dbReference>
<evidence type="ECO:0000313" key="13">
    <source>
        <dbReference type="EMBL" id="CDL96139.1"/>
    </source>
</evidence>
<name>W6NKC5_HAECO</name>
<evidence type="ECO:0000256" key="3">
    <source>
        <dbReference type="ARBA" id="ARBA00022692"/>
    </source>
</evidence>
<dbReference type="PANTHER" id="PTHR24028:SF146">
    <property type="entry name" value="CADHERIN 96CB, ISOFORM D-RELATED"/>
    <property type="match status" value="1"/>
</dbReference>
<dbReference type="Pfam" id="PF00028">
    <property type="entry name" value="Cadherin"/>
    <property type="match status" value="2"/>
</dbReference>
<dbReference type="InterPro" id="IPR050174">
    <property type="entry name" value="Protocadherin/Cadherin-CA"/>
</dbReference>
<keyword evidence="2" id="KW-0245">EGF-like domain</keyword>
<dbReference type="EMBL" id="CAVP010059846">
    <property type="protein sequence ID" value="CDL96139.1"/>
    <property type="molecule type" value="Genomic_DNA"/>
</dbReference>
<keyword evidence="4" id="KW-0732">Signal</keyword>